<feature type="domain" description="AMP-dependent synthetase/ligase" evidence="1">
    <location>
        <begin position="52"/>
        <end position="156"/>
    </location>
</feature>
<dbReference type="GO" id="GO:0031956">
    <property type="term" value="F:medium-chain fatty acid-CoA ligase activity"/>
    <property type="evidence" value="ECO:0007669"/>
    <property type="project" value="TreeGrafter"/>
</dbReference>
<dbReference type="Proteomes" id="UP000076078">
    <property type="component" value="Unassembled WGS sequence"/>
</dbReference>
<dbReference type="PANTHER" id="PTHR43201">
    <property type="entry name" value="ACYL-COA SYNTHETASE"/>
    <property type="match status" value="1"/>
</dbReference>
<dbReference type="InterPro" id="IPR042099">
    <property type="entry name" value="ANL_N_sf"/>
</dbReference>
<dbReference type="Pfam" id="PF00501">
    <property type="entry name" value="AMP-binding"/>
    <property type="match status" value="2"/>
</dbReference>
<keyword evidence="3" id="KW-1185">Reference proteome</keyword>
<dbReference type="STRING" id="361077.A0A151Z4R1"/>
<organism evidence="2 3">
    <name type="scientific">Tieghemostelium lacteum</name>
    <name type="common">Slime mold</name>
    <name type="synonym">Dictyostelium lacteum</name>
    <dbReference type="NCBI Taxonomy" id="361077"/>
    <lineage>
        <taxon>Eukaryota</taxon>
        <taxon>Amoebozoa</taxon>
        <taxon>Evosea</taxon>
        <taxon>Eumycetozoa</taxon>
        <taxon>Dictyostelia</taxon>
        <taxon>Dictyosteliales</taxon>
        <taxon>Raperosteliaceae</taxon>
        <taxon>Tieghemostelium</taxon>
    </lineage>
</organism>
<dbReference type="GO" id="GO:0006631">
    <property type="term" value="P:fatty acid metabolic process"/>
    <property type="evidence" value="ECO:0007669"/>
    <property type="project" value="TreeGrafter"/>
</dbReference>
<protein>
    <submittedName>
        <fullName evidence="2">Putative acyl-CoA synthetase</fullName>
    </submittedName>
</protein>
<dbReference type="SUPFAM" id="SSF56801">
    <property type="entry name" value="Acetyl-CoA synthetase-like"/>
    <property type="match status" value="1"/>
</dbReference>
<proteinExistence type="predicted"/>
<dbReference type="OrthoDB" id="10253115at2759"/>
<evidence type="ECO:0000259" key="1">
    <source>
        <dbReference type="Pfam" id="PF00501"/>
    </source>
</evidence>
<dbReference type="OMA" id="QFESKCK"/>
<dbReference type="InParanoid" id="A0A151Z4R1"/>
<name>A0A151Z4R1_TIELA</name>
<dbReference type="PANTHER" id="PTHR43201:SF30">
    <property type="entry name" value="AMP-DEPENDENT SYNTHETASE_LIGASE DOMAIN-CONTAINING PROTEIN"/>
    <property type="match status" value="1"/>
</dbReference>
<accession>A0A151Z4R1</accession>
<evidence type="ECO:0000313" key="3">
    <source>
        <dbReference type="Proteomes" id="UP000076078"/>
    </source>
</evidence>
<dbReference type="Gene3D" id="3.40.50.12780">
    <property type="entry name" value="N-terminal domain of ligase-like"/>
    <property type="match status" value="1"/>
</dbReference>
<dbReference type="AlphaFoldDB" id="A0A151Z4R1"/>
<evidence type="ECO:0000313" key="2">
    <source>
        <dbReference type="EMBL" id="KYQ88946.1"/>
    </source>
</evidence>
<reference evidence="2 3" key="1">
    <citation type="submission" date="2015-12" db="EMBL/GenBank/DDBJ databases">
        <title>Dictyostelia acquired genes for synthesis and detection of signals that induce cell-type specialization by lateral gene transfer from prokaryotes.</title>
        <authorList>
            <person name="Gloeckner G."/>
            <person name="Schaap P."/>
        </authorList>
    </citation>
    <scope>NUCLEOTIDE SEQUENCE [LARGE SCALE GENOMIC DNA]</scope>
    <source>
        <strain evidence="2 3">TK</strain>
    </source>
</reference>
<sequence length="430" mass="47751">MISNKLGLVGKIIRNYSTSTLVQKGKFQVNTVETIGSRLEQITNKYEYSDAIGVPDHHNFTLTFRDLNHNVKGLASGFVESNMKPQEVVLTNLPQGSEYVISQIASSKAGLKFVSLNPQYTFDQIGEQLKSSNAKTLIIGDNNQRIMIEEARDYFPNLKTIRYSEYHRDSRFPALKYIYSTGTRQEPGIDLLKDIVLDADLLSKTKVSSTDTATLVENGQDLVAYTHSQLLNTGDSIIELLDLKPNQRVSLSVPLYIGSSFPFYLGCLTNGLYIGITSNVNSNTDILNTIAKDKCSILYVTPKTLEEITRSVDLSKFDLSTLKTLVVSGVPNQQILKEFEEKVKCSSVVLHYVDGQPSQLSGLCFNSQGVGRLLPNLEAKVVDSKGQVVQRGESGILQTKGFHVNNNNKSEWLDTKLNVKMNSDGTFTRI</sequence>
<feature type="domain" description="AMP-dependent synthetase/ligase" evidence="1">
    <location>
        <begin position="223"/>
        <end position="404"/>
    </location>
</feature>
<dbReference type="InterPro" id="IPR000873">
    <property type="entry name" value="AMP-dep_synth/lig_dom"/>
</dbReference>
<comment type="caution">
    <text evidence="2">The sequence shown here is derived from an EMBL/GenBank/DDBJ whole genome shotgun (WGS) entry which is preliminary data.</text>
</comment>
<gene>
    <name evidence="2" type="ORF">DLAC_10531</name>
</gene>
<dbReference type="EMBL" id="LODT01000046">
    <property type="protein sequence ID" value="KYQ88946.1"/>
    <property type="molecule type" value="Genomic_DNA"/>
</dbReference>